<evidence type="ECO:0000259" key="4">
    <source>
        <dbReference type="Pfam" id="PF01370"/>
    </source>
</evidence>
<evidence type="ECO:0000313" key="6">
    <source>
        <dbReference type="Proteomes" id="UP000612362"/>
    </source>
</evidence>
<dbReference type="PANTHER" id="PTHR43103:SF5">
    <property type="entry name" value="4-EPIMERASE, PUTATIVE (AFU_ORTHOLOGUE AFUA_7G00360)-RELATED"/>
    <property type="match status" value="1"/>
</dbReference>
<reference evidence="5" key="1">
    <citation type="submission" date="2020-10" db="EMBL/GenBank/DDBJ databases">
        <title>Taxonomic study of unclassified bacteria belonging to the class Ktedonobacteria.</title>
        <authorList>
            <person name="Yabe S."/>
            <person name="Wang C.M."/>
            <person name="Zheng Y."/>
            <person name="Sakai Y."/>
            <person name="Cavaletti L."/>
            <person name="Monciardini P."/>
            <person name="Donadio S."/>
        </authorList>
    </citation>
    <scope>NUCLEOTIDE SEQUENCE</scope>
    <source>
        <strain evidence="5">SOSP1-1</strain>
    </source>
</reference>
<keyword evidence="6" id="KW-1185">Reference proteome</keyword>
<dbReference type="Proteomes" id="UP000612362">
    <property type="component" value="Unassembled WGS sequence"/>
</dbReference>
<dbReference type="RefSeq" id="WP_220195417.1">
    <property type="nucleotide sequence ID" value="NZ_BNJF01000002.1"/>
</dbReference>
<dbReference type="AlphaFoldDB" id="A0A8J3MV17"/>
<dbReference type="InterPro" id="IPR001509">
    <property type="entry name" value="Epimerase_deHydtase"/>
</dbReference>
<accession>A0A8J3MV17</accession>
<feature type="domain" description="NAD-dependent epimerase/dehydratase" evidence="4">
    <location>
        <begin position="3"/>
        <end position="218"/>
    </location>
</feature>
<dbReference type="CDD" id="cd08946">
    <property type="entry name" value="SDR_e"/>
    <property type="match status" value="1"/>
</dbReference>
<dbReference type="Gene3D" id="3.40.50.720">
    <property type="entry name" value="NAD(P)-binding Rossmann-like Domain"/>
    <property type="match status" value="1"/>
</dbReference>
<comment type="similarity">
    <text evidence="1">Belongs to the NAD(P)-dependent epimerase/dehydratase family.</text>
</comment>
<keyword evidence="2" id="KW-0560">Oxidoreductase</keyword>
<name>A0A8J3MV17_9CHLR</name>
<dbReference type="SUPFAM" id="SSF51735">
    <property type="entry name" value="NAD(P)-binding Rossmann-fold domains"/>
    <property type="match status" value="1"/>
</dbReference>
<evidence type="ECO:0000256" key="1">
    <source>
        <dbReference type="ARBA" id="ARBA00007637"/>
    </source>
</evidence>
<dbReference type="GO" id="GO:0016491">
    <property type="term" value="F:oxidoreductase activity"/>
    <property type="evidence" value="ECO:0007669"/>
    <property type="project" value="UniProtKB-KW"/>
</dbReference>
<keyword evidence="3" id="KW-0520">NAD</keyword>
<dbReference type="InterPro" id="IPR036291">
    <property type="entry name" value="NAD(P)-bd_dom_sf"/>
</dbReference>
<organism evidence="5 6">
    <name type="scientific">Ktedonospora formicarum</name>
    <dbReference type="NCBI Taxonomy" id="2778364"/>
    <lineage>
        <taxon>Bacteria</taxon>
        <taxon>Bacillati</taxon>
        <taxon>Chloroflexota</taxon>
        <taxon>Ktedonobacteria</taxon>
        <taxon>Ktedonobacterales</taxon>
        <taxon>Ktedonobacteraceae</taxon>
        <taxon>Ktedonospora</taxon>
    </lineage>
</organism>
<comment type="caution">
    <text evidence="5">The sequence shown here is derived from an EMBL/GenBank/DDBJ whole genome shotgun (WGS) entry which is preliminary data.</text>
</comment>
<dbReference type="EMBL" id="BNJF01000002">
    <property type="protein sequence ID" value="GHO46010.1"/>
    <property type="molecule type" value="Genomic_DNA"/>
</dbReference>
<dbReference type="PANTHER" id="PTHR43103">
    <property type="entry name" value="NUCLEOSIDE-DIPHOSPHATE-SUGAR EPIMERASE"/>
    <property type="match status" value="1"/>
</dbReference>
<protein>
    <submittedName>
        <fullName evidence="5">Nucleoside-diphosphate-sugar epimerase</fullName>
    </submittedName>
</protein>
<evidence type="ECO:0000313" key="5">
    <source>
        <dbReference type="EMBL" id="GHO46010.1"/>
    </source>
</evidence>
<sequence>MRVVVTGANGHLGRIVVTHLMQQGFAVIGVDQQGTRFSDAPMITIDLCDLGQVFGALARADAVIHLGAIPAPTGRPPELVYRNNIMGQFNVFEAAAQLGIERVVSASSVSALGFPYQHRWSEPLYLPIDEQHPLLPQDAYGLSKANGEEIAAAYCRRTGGSAASLRISTVVQNEADISRILAHVRHDPGASAHLLWSYVDVRDVAQACQLALTAPFKGHYPFYITANDTTSELPTDELVDRWFPTVPRRPGNRPERWSLLDGTSAAEILGFKPQYQWTERLAASDAVDPS</sequence>
<proteinExistence type="inferred from homology"/>
<dbReference type="Pfam" id="PF01370">
    <property type="entry name" value="Epimerase"/>
    <property type="match status" value="1"/>
</dbReference>
<gene>
    <name evidence="5" type="ORF">KSX_41730</name>
</gene>
<evidence type="ECO:0000256" key="3">
    <source>
        <dbReference type="ARBA" id="ARBA00023027"/>
    </source>
</evidence>
<evidence type="ECO:0000256" key="2">
    <source>
        <dbReference type="ARBA" id="ARBA00023002"/>
    </source>
</evidence>